<dbReference type="GO" id="GO:0019646">
    <property type="term" value="P:aerobic electron transport chain"/>
    <property type="evidence" value="ECO:0007669"/>
    <property type="project" value="InterPro"/>
</dbReference>
<dbReference type="Gene3D" id="4.10.490.10">
    <property type="entry name" value="High potential iron-sulphur protein"/>
    <property type="match status" value="1"/>
</dbReference>
<dbReference type="InterPro" id="IPR006311">
    <property type="entry name" value="TAT_signal"/>
</dbReference>
<dbReference type="PROSITE" id="PS51318">
    <property type="entry name" value="TAT"/>
    <property type="match status" value="1"/>
</dbReference>
<protein>
    <submittedName>
        <fullName evidence="2">HiPIP domain protein</fullName>
    </submittedName>
</protein>
<dbReference type="SUPFAM" id="SSF57652">
    <property type="entry name" value="HIPIP (high potential iron protein)"/>
    <property type="match status" value="1"/>
</dbReference>
<accession>A0A1U7EVK3</accession>
<evidence type="ECO:0000256" key="1">
    <source>
        <dbReference type="SAM" id="MobiDB-lite"/>
    </source>
</evidence>
<evidence type="ECO:0000313" key="3">
    <source>
        <dbReference type="Proteomes" id="UP000002698"/>
    </source>
</evidence>
<gene>
    <name evidence="2" type="ordered locus">NP_1888A</name>
</gene>
<proteinExistence type="predicted"/>
<dbReference type="HOGENOM" id="CLU_123161_0_0_2"/>
<dbReference type="KEGG" id="nph:NP_1888A"/>
<dbReference type="GO" id="GO:0009055">
    <property type="term" value="F:electron transfer activity"/>
    <property type="evidence" value="ECO:0007669"/>
    <property type="project" value="InterPro"/>
</dbReference>
<dbReference type="EnsemblBacteria" id="CAI49035">
    <property type="protein sequence ID" value="CAI49035"/>
    <property type="gene ID" value="NP_1888A"/>
</dbReference>
<dbReference type="RefSeq" id="WP_011322667.1">
    <property type="nucleotide sequence ID" value="NC_007426.1"/>
</dbReference>
<feature type="region of interest" description="Disordered" evidence="1">
    <location>
        <begin position="149"/>
        <end position="177"/>
    </location>
</feature>
<dbReference type="InterPro" id="IPR036369">
    <property type="entry name" value="HIPIP_sf"/>
</dbReference>
<organism evidence="2 3">
    <name type="scientific">Natronomonas pharaonis (strain ATCC 35678 / DSM 2160 / CIP 103997 / JCM 8858 / NBRC 14720 / NCIMB 2260 / Gabara)</name>
    <name type="common">Halobacterium pharaonis</name>
    <dbReference type="NCBI Taxonomy" id="348780"/>
    <lineage>
        <taxon>Archaea</taxon>
        <taxon>Methanobacteriati</taxon>
        <taxon>Methanobacteriota</taxon>
        <taxon>Stenosarchaea group</taxon>
        <taxon>Halobacteria</taxon>
        <taxon>Halobacteriales</taxon>
        <taxon>Natronomonadaceae</taxon>
        <taxon>Natronomonas</taxon>
    </lineage>
</organism>
<dbReference type="eggNOG" id="arCOG10745">
    <property type="taxonomic scope" value="Archaea"/>
</dbReference>
<dbReference type="EMBL" id="CR936257">
    <property type="protein sequence ID" value="CAI49035.1"/>
    <property type="molecule type" value="Genomic_DNA"/>
</dbReference>
<dbReference type="GeneID" id="32154997"/>
<reference evidence="2 3" key="1">
    <citation type="journal article" date="2005" name="Genome Res.">
        <title>Living with two extremes: conclusions from the genome sequence of Natronomonas pharaonis.</title>
        <authorList>
            <person name="Falb M."/>
            <person name="Pfeiffer F."/>
            <person name="Palm P."/>
            <person name="Rodewald K."/>
            <person name="Hickmann V."/>
            <person name="Tittor J."/>
            <person name="Oesterhelt D."/>
        </authorList>
    </citation>
    <scope>NUCLEOTIDE SEQUENCE [LARGE SCALE GENOMIC DNA]</scope>
    <source>
        <strain evidence="3">ATCC 35678 / DSM 2160 / CIP 103997 / JCM 8858 / NBRC 14720 / NCIMB 2260 / Gabara</strain>
    </source>
</reference>
<feature type="compositionally biased region" description="Low complexity" evidence="1">
    <location>
        <begin position="165"/>
        <end position="177"/>
    </location>
</feature>
<dbReference type="Proteomes" id="UP000002698">
    <property type="component" value="Chromosome"/>
</dbReference>
<sequence>MPDRESPKAVDDSTERIADRRGVLRAAGAAAAVSVAGCLGLGDEEPAEEPDTGRDPDWCVDENDVPVPEEYRTAESIDGIERDPDELSGREEAAYQCHPQGYQLCGNCTYFIPGHRTDEQVPGACAIVEGIARSQDWCALFEPMEALEDFPSPAPFEEDGPTKPPGVGSTGTSGESS</sequence>
<keyword evidence="3" id="KW-1185">Reference proteome</keyword>
<feature type="region of interest" description="Disordered" evidence="1">
    <location>
        <begin position="41"/>
        <end position="64"/>
    </location>
</feature>
<evidence type="ECO:0000313" key="2">
    <source>
        <dbReference type="EMBL" id="CAI49035.1"/>
    </source>
</evidence>
<dbReference type="OrthoDB" id="183484at2157"/>
<name>A0A1U7EVK3_NATPD</name>
<dbReference type="AlphaFoldDB" id="A0A1U7EVK3"/>